<dbReference type="PROSITE" id="PS51257">
    <property type="entry name" value="PROKAR_LIPOPROTEIN"/>
    <property type="match status" value="1"/>
</dbReference>
<evidence type="ECO:0000256" key="1">
    <source>
        <dbReference type="ARBA" id="ARBA00010646"/>
    </source>
</evidence>
<dbReference type="Gene3D" id="3.20.20.80">
    <property type="entry name" value="Glycosidases"/>
    <property type="match status" value="1"/>
</dbReference>
<accession>A0ABT3GGH9</accession>
<evidence type="ECO:0000313" key="2">
    <source>
        <dbReference type="EMBL" id="MCW1922727.1"/>
    </source>
</evidence>
<dbReference type="PROSITE" id="PS51904">
    <property type="entry name" value="GLYCOSYL_HYDROL_F25_2"/>
    <property type="match status" value="1"/>
</dbReference>
<comment type="caution">
    <text evidence="2">The sequence shown here is derived from an EMBL/GenBank/DDBJ whole genome shotgun (WGS) entry which is preliminary data.</text>
</comment>
<proteinExistence type="inferred from homology"/>
<dbReference type="SUPFAM" id="SSF51445">
    <property type="entry name" value="(Trans)glycosidases"/>
    <property type="match status" value="1"/>
</dbReference>
<name>A0ABT3GGH9_9BACT</name>
<dbReference type="Pfam" id="PF01183">
    <property type="entry name" value="Glyco_hydro_25"/>
    <property type="match status" value="1"/>
</dbReference>
<dbReference type="InterPro" id="IPR017853">
    <property type="entry name" value="GH"/>
</dbReference>
<reference evidence="2 3" key="1">
    <citation type="submission" date="2022-10" db="EMBL/GenBank/DDBJ databases">
        <title>Luteolibacter arcticus strain CCTCC AB 2014275, whole genome shotgun sequencing project.</title>
        <authorList>
            <person name="Zhao G."/>
            <person name="Shen L."/>
        </authorList>
    </citation>
    <scope>NUCLEOTIDE SEQUENCE [LARGE SCALE GENOMIC DNA]</scope>
    <source>
        <strain evidence="2 3">CCTCC AB 2014275</strain>
    </source>
</reference>
<dbReference type="RefSeq" id="WP_264486835.1">
    <property type="nucleotide sequence ID" value="NZ_JAPDDT010000003.1"/>
</dbReference>
<evidence type="ECO:0000313" key="3">
    <source>
        <dbReference type="Proteomes" id="UP001320876"/>
    </source>
</evidence>
<dbReference type="Proteomes" id="UP001320876">
    <property type="component" value="Unassembled WGS sequence"/>
</dbReference>
<keyword evidence="3" id="KW-1185">Reference proteome</keyword>
<dbReference type="EMBL" id="JAPDDT010000003">
    <property type="protein sequence ID" value="MCW1922727.1"/>
    <property type="molecule type" value="Genomic_DNA"/>
</dbReference>
<protein>
    <submittedName>
        <fullName evidence="2">GH25 family lysozyme</fullName>
    </submittedName>
</protein>
<dbReference type="InterPro" id="IPR002053">
    <property type="entry name" value="Glyco_hydro_25"/>
</dbReference>
<organism evidence="2 3">
    <name type="scientific">Luteolibacter arcticus</name>
    <dbReference type="NCBI Taxonomy" id="1581411"/>
    <lineage>
        <taxon>Bacteria</taxon>
        <taxon>Pseudomonadati</taxon>
        <taxon>Verrucomicrobiota</taxon>
        <taxon>Verrucomicrobiia</taxon>
        <taxon>Verrucomicrobiales</taxon>
        <taxon>Verrucomicrobiaceae</taxon>
        <taxon>Luteolibacter</taxon>
    </lineage>
</organism>
<sequence>MKTPALFLAGMLLVSCGGGGGGVSGFPRGGFGGTSVSGSPAVLNVSGWDPKERQRGGDAYSQHDVSALRRNGGLGLIARSAKGPLLDDKFGDFLRSADRQGLMLGAYHFVTMDQDPAYQADSFVDRVRATARSRGISSRKILLVGDFDTASSPERLVKFIRRVEQRTGVTPVTYLENSARLRASLSNASPAQKSVIRRSPYWIALYSPAGTERSMESNNLTPNGLMAQYGIWDEWAMWQYGGVIWQNGRSTPKHYNTNSWGSPRYFGNMAHPMERNVFKGDRGDLNAFWDRHSWAWW</sequence>
<comment type="similarity">
    <text evidence="1">Belongs to the glycosyl hydrolase 25 family.</text>
</comment>
<gene>
    <name evidence="2" type="ORF">OKA05_09195</name>
</gene>